<dbReference type="PANTHER" id="PTHR42865">
    <property type="entry name" value="PROTON/GLUTAMATE-ASPARTATE SYMPORTER"/>
    <property type="match status" value="1"/>
</dbReference>
<evidence type="ECO:0000256" key="6">
    <source>
        <dbReference type="ARBA" id="ARBA00022970"/>
    </source>
</evidence>
<name>A0A2K3YXX8_9STAP</name>
<evidence type="ECO:0000313" key="11">
    <source>
        <dbReference type="EMBL" id="PNZ30435.1"/>
    </source>
</evidence>
<feature type="transmembrane region" description="Helical" evidence="10">
    <location>
        <begin position="72"/>
        <end position="93"/>
    </location>
</feature>
<feature type="transmembrane region" description="Helical" evidence="10">
    <location>
        <begin position="394"/>
        <end position="416"/>
    </location>
</feature>
<dbReference type="Gene3D" id="1.10.3860.10">
    <property type="entry name" value="Sodium:dicarboxylate symporter"/>
    <property type="match status" value="1"/>
</dbReference>
<dbReference type="PRINTS" id="PR00173">
    <property type="entry name" value="EDTRNSPORT"/>
</dbReference>
<evidence type="ECO:0000256" key="2">
    <source>
        <dbReference type="ARBA" id="ARBA00006148"/>
    </source>
</evidence>
<accession>A0A2K3YXX8</accession>
<feature type="transmembrane region" description="Helical" evidence="10">
    <location>
        <begin position="105"/>
        <end position="130"/>
    </location>
</feature>
<feature type="transmembrane region" description="Helical" evidence="10">
    <location>
        <begin position="337"/>
        <end position="358"/>
    </location>
</feature>
<feature type="transmembrane region" description="Helical" evidence="10">
    <location>
        <begin position="34"/>
        <end position="52"/>
    </location>
</feature>
<protein>
    <recommendedName>
        <fullName evidence="3">L-cystine uptake protein TcyP</fullName>
    </recommendedName>
    <alternativeName>
        <fullName evidence="9">Transporter of cystine TcyP</fullName>
    </alternativeName>
</protein>
<dbReference type="RefSeq" id="WP_103356994.1">
    <property type="nucleotide sequence ID" value="NZ_CP113107.1"/>
</dbReference>
<dbReference type="SUPFAM" id="SSF118215">
    <property type="entry name" value="Proton glutamate symport protein"/>
    <property type="match status" value="1"/>
</dbReference>
<dbReference type="EMBL" id="PPRF01000002">
    <property type="protein sequence ID" value="PNZ30435.1"/>
    <property type="molecule type" value="Genomic_DNA"/>
</dbReference>
<keyword evidence="4" id="KW-0813">Transport</keyword>
<dbReference type="OrthoDB" id="7778689at2"/>
<keyword evidence="7 10" id="KW-1133">Transmembrane helix</keyword>
<evidence type="ECO:0000256" key="1">
    <source>
        <dbReference type="ARBA" id="ARBA00004141"/>
    </source>
</evidence>
<evidence type="ECO:0000313" key="12">
    <source>
        <dbReference type="Proteomes" id="UP000242752"/>
    </source>
</evidence>
<evidence type="ECO:0000256" key="8">
    <source>
        <dbReference type="ARBA" id="ARBA00023136"/>
    </source>
</evidence>
<evidence type="ECO:0000256" key="4">
    <source>
        <dbReference type="ARBA" id="ARBA00022448"/>
    </source>
</evidence>
<comment type="similarity">
    <text evidence="2">Belongs to the dicarboxylate/amino acid:cation symporter (DAACS) (TC 2.A.23) family.</text>
</comment>
<feature type="transmembrane region" description="Helical" evidence="10">
    <location>
        <begin position="370"/>
        <end position="388"/>
    </location>
</feature>
<dbReference type="Proteomes" id="UP000242752">
    <property type="component" value="Unassembled WGS sequence"/>
</dbReference>
<feature type="transmembrane region" description="Helical" evidence="10">
    <location>
        <begin position="6"/>
        <end position="22"/>
    </location>
</feature>
<organism evidence="11 12">
    <name type="scientific">Staphylococcus rostri</name>
    <dbReference type="NCBI Taxonomy" id="522262"/>
    <lineage>
        <taxon>Bacteria</taxon>
        <taxon>Bacillati</taxon>
        <taxon>Bacillota</taxon>
        <taxon>Bacilli</taxon>
        <taxon>Bacillales</taxon>
        <taxon>Staphylococcaceae</taxon>
        <taxon>Staphylococcus</taxon>
    </lineage>
</organism>
<dbReference type="FunFam" id="1.10.3860.10:FF:000004">
    <property type="entry name" value="L-cystine transporter tcyP"/>
    <property type="match status" value="1"/>
</dbReference>
<dbReference type="AlphaFoldDB" id="A0A2K3YXX8"/>
<evidence type="ECO:0000256" key="7">
    <source>
        <dbReference type="ARBA" id="ARBA00022989"/>
    </source>
</evidence>
<dbReference type="PANTHER" id="PTHR42865:SF5">
    <property type="entry name" value="L-CYSTINE TRANSPORTER TCYP"/>
    <property type="match status" value="1"/>
</dbReference>
<evidence type="ECO:0000256" key="5">
    <source>
        <dbReference type="ARBA" id="ARBA00022692"/>
    </source>
</evidence>
<keyword evidence="8 10" id="KW-0472">Membrane</keyword>
<sequence>MSTLLIILNLIIFIAILAGLWMMTKKHVKFPTRVFTALGLGIVLGVIVQLIYGSDSKITTQTTEWIGIIGNGYISLLQMIVIPLVFVSIIAAFTKIDLGEKFAKMGSYIFMFLIGTVAIAAIVGIAYAMLFGLDASSIDLGQAENARSSEITQTAKDLTATTLPAQILELLPANPFLDFTGARATSTIAVVIFAAFIGFAYLRVARKQPENGHVLKRAIDAVYALVMAIVTFVLRLTPYGILAIMLNTMATSDFAAIWTLGKFVIASYAALITMYIIHMIILAVLGVNPIQYMKKTAEVMVFAFTSRSSAGTLPLNIQAQTNRLGVPQAIANFSGSFGLSIGQNGCAGIYPAMLAIMVAPVAGVEVDLQFIATLVLVVIISSFGVAGVGGGATFASILVLSALNLPVGLAGVLISVEPLIDMGRTALNVNDSMLAGTGTAKLTKQLDEKVFNDNHYDELSTSR</sequence>
<dbReference type="GO" id="GO:0005886">
    <property type="term" value="C:plasma membrane"/>
    <property type="evidence" value="ECO:0007669"/>
    <property type="project" value="TreeGrafter"/>
</dbReference>
<reference evidence="11 12" key="1">
    <citation type="submission" date="2017-08" db="EMBL/GenBank/DDBJ databases">
        <title>Draft genome sequences of 64 type strains of genus Staph aureus.</title>
        <authorList>
            <person name="Cole K."/>
            <person name="Golubchik T."/>
            <person name="Russell J."/>
            <person name="Foster D."/>
            <person name="Llewelyn M."/>
            <person name="Wilson D."/>
            <person name="Crook D."/>
            <person name="Paul J."/>
        </authorList>
    </citation>
    <scope>NUCLEOTIDE SEQUENCE [LARGE SCALE GENOMIC DNA]</scope>
    <source>
        <strain evidence="11 12">DSM 21968</strain>
    </source>
</reference>
<comment type="caution">
    <text evidence="11">The sequence shown here is derived from an EMBL/GenBank/DDBJ whole genome shotgun (WGS) entry which is preliminary data.</text>
</comment>
<evidence type="ECO:0000256" key="3">
    <source>
        <dbReference type="ARBA" id="ARBA00022031"/>
    </source>
</evidence>
<evidence type="ECO:0000256" key="9">
    <source>
        <dbReference type="ARBA" id="ARBA00031293"/>
    </source>
</evidence>
<comment type="subcellular location">
    <subcellularLocation>
        <location evidence="1">Membrane</location>
        <topology evidence="1">Multi-pass membrane protein</topology>
    </subcellularLocation>
</comment>
<dbReference type="Pfam" id="PF00375">
    <property type="entry name" value="SDF"/>
    <property type="match status" value="1"/>
</dbReference>
<dbReference type="InterPro" id="IPR036458">
    <property type="entry name" value="Na:dicarbo_symporter_sf"/>
</dbReference>
<gene>
    <name evidence="11" type="ORF">CD122_00105</name>
</gene>
<dbReference type="GO" id="GO:0015184">
    <property type="term" value="F:L-cystine transmembrane transporter activity"/>
    <property type="evidence" value="ECO:0007669"/>
    <property type="project" value="TreeGrafter"/>
</dbReference>
<proteinExistence type="inferred from homology"/>
<feature type="transmembrane region" description="Helical" evidence="10">
    <location>
        <begin position="265"/>
        <end position="287"/>
    </location>
</feature>
<dbReference type="GO" id="GO:0015293">
    <property type="term" value="F:symporter activity"/>
    <property type="evidence" value="ECO:0007669"/>
    <property type="project" value="InterPro"/>
</dbReference>
<feature type="transmembrane region" description="Helical" evidence="10">
    <location>
        <begin position="222"/>
        <end position="245"/>
    </location>
</feature>
<keyword evidence="12" id="KW-1185">Reference proteome</keyword>
<keyword evidence="5 10" id="KW-0812">Transmembrane</keyword>
<keyword evidence="6" id="KW-0029">Amino-acid transport</keyword>
<evidence type="ECO:0000256" key="10">
    <source>
        <dbReference type="SAM" id="Phobius"/>
    </source>
</evidence>
<dbReference type="InterPro" id="IPR001991">
    <property type="entry name" value="Na-dicarboxylate_symporter"/>
</dbReference>
<feature type="transmembrane region" description="Helical" evidence="10">
    <location>
        <begin position="184"/>
        <end position="202"/>
    </location>
</feature>